<organism evidence="1 2">
    <name type="scientific">Apiosordaria backusii</name>
    <dbReference type="NCBI Taxonomy" id="314023"/>
    <lineage>
        <taxon>Eukaryota</taxon>
        <taxon>Fungi</taxon>
        <taxon>Dikarya</taxon>
        <taxon>Ascomycota</taxon>
        <taxon>Pezizomycotina</taxon>
        <taxon>Sordariomycetes</taxon>
        <taxon>Sordariomycetidae</taxon>
        <taxon>Sordariales</taxon>
        <taxon>Lasiosphaeriaceae</taxon>
        <taxon>Apiosordaria</taxon>
    </lineage>
</organism>
<accession>A0AA40AT15</accession>
<protein>
    <submittedName>
        <fullName evidence="1">Uncharacterized protein</fullName>
    </submittedName>
</protein>
<dbReference type="AlphaFoldDB" id="A0AA40AT15"/>
<keyword evidence="2" id="KW-1185">Reference proteome</keyword>
<evidence type="ECO:0000313" key="1">
    <source>
        <dbReference type="EMBL" id="KAK0721457.1"/>
    </source>
</evidence>
<name>A0AA40AT15_9PEZI</name>
<proteinExistence type="predicted"/>
<dbReference type="Proteomes" id="UP001172159">
    <property type="component" value="Unassembled WGS sequence"/>
</dbReference>
<dbReference type="EMBL" id="JAUKTV010000012">
    <property type="protein sequence ID" value="KAK0721457.1"/>
    <property type="molecule type" value="Genomic_DNA"/>
</dbReference>
<evidence type="ECO:0000313" key="2">
    <source>
        <dbReference type="Proteomes" id="UP001172159"/>
    </source>
</evidence>
<reference evidence="1" key="1">
    <citation type="submission" date="2023-06" db="EMBL/GenBank/DDBJ databases">
        <title>Genome-scale phylogeny and comparative genomics of the fungal order Sordariales.</title>
        <authorList>
            <consortium name="Lawrence Berkeley National Laboratory"/>
            <person name="Hensen N."/>
            <person name="Bonometti L."/>
            <person name="Westerberg I."/>
            <person name="Brannstrom I.O."/>
            <person name="Guillou S."/>
            <person name="Cros-Aarteil S."/>
            <person name="Calhoun S."/>
            <person name="Haridas S."/>
            <person name="Kuo A."/>
            <person name="Mondo S."/>
            <person name="Pangilinan J."/>
            <person name="Riley R."/>
            <person name="Labutti K."/>
            <person name="Andreopoulos B."/>
            <person name="Lipzen A."/>
            <person name="Chen C."/>
            <person name="Yanf M."/>
            <person name="Daum C."/>
            <person name="Ng V."/>
            <person name="Clum A."/>
            <person name="Steindorff A."/>
            <person name="Ohm R."/>
            <person name="Martin F."/>
            <person name="Silar P."/>
            <person name="Natvig D."/>
            <person name="Lalanne C."/>
            <person name="Gautier V."/>
            <person name="Ament-Velasquez S.L."/>
            <person name="Kruys A."/>
            <person name="Hutchinson M.I."/>
            <person name="Powell A.J."/>
            <person name="Barry K."/>
            <person name="Miller A.N."/>
            <person name="Grigoriev I.V."/>
            <person name="Debuchy R."/>
            <person name="Gladieux P."/>
            <person name="Thoren M.H."/>
            <person name="Johannesson H."/>
        </authorList>
    </citation>
    <scope>NUCLEOTIDE SEQUENCE</scope>
    <source>
        <strain evidence="1">CBS 540.89</strain>
    </source>
</reference>
<comment type="caution">
    <text evidence="1">The sequence shown here is derived from an EMBL/GenBank/DDBJ whole genome shotgun (WGS) entry which is preliminary data.</text>
</comment>
<gene>
    <name evidence="1" type="ORF">B0T21DRAFT_373682</name>
</gene>
<sequence length="71" mass="8179">MQPVDIEIRSRSHALTLSHFWKSPLRVRPVFSRPIRGPVCRGGCAILFSASISNYPFSEPFSWRSLPRSRH</sequence>